<keyword evidence="3" id="KW-0560">Oxidoreductase</keyword>
<dbReference type="GO" id="GO:0016616">
    <property type="term" value="F:oxidoreductase activity, acting on the CH-OH group of donors, NAD or NADP as acceptor"/>
    <property type="evidence" value="ECO:0007669"/>
    <property type="project" value="UniProtKB-ARBA"/>
</dbReference>
<gene>
    <name evidence="5" type="ORF">CRM22_005929</name>
</gene>
<evidence type="ECO:0000313" key="5">
    <source>
        <dbReference type="EMBL" id="TGZ65308.1"/>
    </source>
</evidence>
<dbReference type="PROSITE" id="PS00062">
    <property type="entry name" value="ALDOKETO_REDUCTASE_2"/>
    <property type="match status" value="1"/>
</dbReference>
<dbReference type="Pfam" id="PF00248">
    <property type="entry name" value="Aldo_ket_red"/>
    <property type="match status" value="1"/>
</dbReference>
<accession>A0A4S2LVM7</accession>
<proteinExistence type="inferred from homology"/>
<keyword evidence="6" id="KW-1185">Reference proteome</keyword>
<evidence type="ECO:0000256" key="2">
    <source>
        <dbReference type="ARBA" id="ARBA00022857"/>
    </source>
</evidence>
<dbReference type="STRING" id="147828.A0A4S2LVM7"/>
<dbReference type="Gene3D" id="3.20.20.100">
    <property type="entry name" value="NADP-dependent oxidoreductase domain"/>
    <property type="match status" value="1"/>
</dbReference>
<feature type="domain" description="NADP-dependent oxidoreductase" evidence="4">
    <location>
        <begin position="26"/>
        <end position="360"/>
    </location>
</feature>
<reference evidence="5 6" key="1">
    <citation type="journal article" date="2019" name="BMC Genomics">
        <title>New insights from Opisthorchis felineus genome: update on genomics of the epidemiologically important liver flukes.</title>
        <authorList>
            <person name="Ershov N.I."/>
            <person name="Mordvinov V.A."/>
            <person name="Prokhortchouk E.B."/>
            <person name="Pakharukova M.Y."/>
            <person name="Gunbin K.V."/>
            <person name="Ustyantsev K."/>
            <person name="Genaev M.A."/>
            <person name="Blinov A.G."/>
            <person name="Mazur A."/>
            <person name="Boulygina E."/>
            <person name="Tsygankova S."/>
            <person name="Khrameeva E."/>
            <person name="Chekanov N."/>
            <person name="Fan G."/>
            <person name="Xiao A."/>
            <person name="Zhang H."/>
            <person name="Xu X."/>
            <person name="Yang H."/>
            <person name="Solovyev V."/>
            <person name="Lee S.M."/>
            <person name="Liu X."/>
            <person name="Afonnikov D.A."/>
            <person name="Skryabin K.G."/>
        </authorList>
    </citation>
    <scope>NUCLEOTIDE SEQUENCE [LARGE SCALE GENOMIC DNA]</scope>
    <source>
        <strain evidence="5">AK-0245</strain>
        <tissue evidence="5">Whole organism</tissue>
    </source>
</reference>
<comment type="caution">
    <text evidence="5">The sequence shown here is derived from an EMBL/GenBank/DDBJ whole genome shotgun (WGS) entry which is preliminary data.</text>
</comment>
<dbReference type="Proteomes" id="UP000308267">
    <property type="component" value="Unassembled WGS sequence"/>
</dbReference>
<dbReference type="InterPro" id="IPR020471">
    <property type="entry name" value="AKR"/>
</dbReference>
<protein>
    <recommendedName>
        <fullName evidence="4">NADP-dependent oxidoreductase domain-containing protein</fullName>
    </recommendedName>
</protein>
<dbReference type="PANTHER" id="PTHR43827:SF3">
    <property type="entry name" value="NADP-DEPENDENT OXIDOREDUCTASE DOMAIN-CONTAINING PROTEIN"/>
    <property type="match status" value="1"/>
</dbReference>
<dbReference type="AlphaFoldDB" id="A0A4S2LVM7"/>
<dbReference type="SUPFAM" id="SSF51430">
    <property type="entry name" value="NAD(P)-linked oxidoreductase"/>
    <property type="match status" value="1"/>
</dbReference>
<evidence type="ECO:0000256" key="3">
    <source>
        <dbReference type="ARBA" id="ARBA00023002"/>
    </source>
</evidence>
<dbReference type="InterPro" id="IPR023210">
    <property type="entry name" value="NADP_OxRdtase_dom"/>
</dbReference>
<evidence type="ECO:0000259" key="4">
    <source>
        <dbReference type="Pfam" id="PF00248"/>
    </source>
</evidence>
<keyword evidence="2" id="KW-0521">NADP</keyword>
<evidence type="ECO:0000313" key="6">
    <source>
        <dbReference type="Proteomes" id="UP000308267"/>
    </source>
</evidence>
<dbReference type="InterPro" id="IPR018170">
    <property type="entry name" value="Aldo/ket_reductase_CS"/>
</dbReference>
<comment type="similarity">
    <text evidence="1">Belongs to the aldo/keto reductase family.</text>
</comment>
<sequence>MTREATELHNGYEIPNLFYGTYKVLDEILPCLDAALGSGYRGIDTAAYFRNERRIGESLKVLLPKYELARDNVFITTKLRDSNLCCEVEKHCTAVSSLLGTISNAHPTKLQEAVNLRPREHSSPKSYGAAAALSSLKMSLEALQLSYLDLYMIHWPGLQGVLPPGRIRDSRGYMSDLRRLTWQTLETMVILERPKTKVKSDAPTKSDMETSETVIQGSGPYRIVRSLGVCNYLPRHIEELASYATIIPCVIQYEFHPFLSVKAQEHPMRRTCTRLFPMQSVHFQCHTSLANGSRELLTSPIITEAASDLQRTPAQVVLRWALEKGHSVIARSSKPRHIVENSRIFGWDLDAHTVQKIDAMERNERYCWDPHAVL</sequence>
<evidence type="ECO:0000256" key="1">
    <source>
        <dbReference type="ARBA" id="ARBA00007905"/>
    </source>
</evidence>
<dbReference type="PANTHER" id="PTHR43827">
    <property type="entry name" value="2,5-DIKETO-D-GLUCONIC ACID REDUCTASE"/>
    <property type="match status" value="1"/>
</dbReference>
<organism evidence="5 6">
    <name type="scientific">Opisthorchis felineus</name>
    <dbReference type="NCBI Taxonomy" id="147828"/>
    <lineage>
        <taxon>Eukaryota</taxon>
        <taxon>Metazoa</taxon>
        <taxon>Spiralia</taxon>
        <taxon>Lophotrochozoa</taxon>
        <taxon>Platyhelminthes</taxon>
        <taxon>Trematoda</taxon>
        <taxon>Digenea</taxon>
        <taxon>Opisthorchiida</taxon>
        <taxon>Opisthorchiata</taxon>
        <taxon>Opisthorchiidae</taxon>
        <taxon>Opisthorchis</taxon>
    </lineage>
</organism>
<dbReference type="InterPro" id="IPR036812">
    <property type="entry name" value="NAD(P)_OxRdtase_dom_sf"/>
</dbReference>
<dbReference type="EMBL" id="SJOL01006491">
    <property type="protein sequence ID" value="TGZ65308.1"/>
    <property type="molecule type" value="Genomic_DNA"/>
</dbReference>
<dbReference type="OrthoDB" id="416253at2759"/>
<name>A0A4S2LVM7_OPIFE</name>